<dbReference type="InterPro" id="IPR012347">
    <property type="entry name" value="Ferritin-like"/>
</dbReference>
<dbReference type="Pfam" id="PF09968">
    <property type="entry name" value="DUF2202"/>
    <property type="match status" value="1"/>
</dbReference>
<reference evidence="3 4" key="2">
    <citation type="submission" date="2018-09" db="EMBL/GenBank/DDBJ databases">
        <title>Genome of Sphaerochaeta halotolerans strain 4-11.</title>
        <authorList>
            <person name="Nazina T.N."/>
            <person name="Sokolova D.S."/>
        </authorList>
    </citation>
    <scope>NUCLEOTIDE SEQUENCE [LARGE SCALE GENOMIC DNA]</scope>
    <source>
        <strain evidence="3 4">4-11</strain>
    </source>
</reference>
<sequence>MRKTLILSVIFVVAMGVTLSAQPMNEQQVQNEAMVETSVTQGLLYMVEEEKLARDVYLALYEMWGNRVFLNIAKAEQQHMDEVSAVLHDKEMDNPVETSEIGVFHNAEIAKLYDSLVAQGSTSIEEAFMVGALIEDLDIHDLQRSIEATDDEVEIWVYNNLLRGSENHMRAFVRQLGRYGLDYTARYISDTELSLILTRR</sequence>
<organism evidence="3 4">
    <name type="scientific">Sphaerochaeta halotolerans</name>
    <dbReference type="NCBI Taxonomy" id="2293840"/>
    <lineage>
        <taxon>Bacteria</taxon>
        <taxon>Pseudomonadati</taxon>
        <taxon>Spirochaetota</taxon>
        <taxon>Spirochaetia</taxon>
        <taxon>Spirochaetales</taxon>
        <taxon>Sphaerochaetaceae</taxon>
        <taxon>Sphaerochaeta</taxon>
    </lineage>
</organism>
<feature type="chain" id="PRO_5016944015" evidence="1">
    <location>
        <begin position="22"/>
        <end position="200"/>
    </location>
</feature>
<dbReference type="Gene3D" id="1.20.1260.10">
    <property type="match status" value="1"/>
</dbReference>
<evidence type="ECO:0000313" key="4">
    <source>
        <dbReference type="Proteomes" id="UP000264002"/>
    </source>
</evidence>
<keyword evidence="4" id="KW-1185">Reference proteome</keyword>
<name>A0A372ML41_9SPIR</name>
<dbReference type="InterPro" id="IPR019243">
    <property type="entry name" value="DUF2202"/>
</dbReference>
<evidence type="ECO:0000259" key="2">
    <source>
        <dbReference type="Pfam" id="PF09968"/>
    </source>
</evidence>
<dbReference type="AlphaFoldDB" id="A0A372ML41"/>
<feature type="signal peptide" evidence="1">
    <location>
        <begin position="1"/>
        <end position="21"/>
    </location>
</feature>
<dbReference type="RefSeq" id="WP_117328854.1">
    <property type="nucleotide sequence ID" value="NZ_QUWK01000001.1"/>
</dbReference>
<proteinExistence type="predicted"/>
<dbReference type="InterPro" id="IPR009078">
    <property type="entry name" value="Ferritin-like_SF"/>
</dbReference>
<dbReference type="SUPFAM" id="SSF47240">
    <property type="entry name" value="Ferritin-like"/>
    <property type="match status" value="1"/>
</dbReference>
<keyword evidence="1" id="KW-0732">Signal</keyword>
<accession>A0A372ML41</accession>
<dbReference type="Proteomes" id="UP000264002">
    <property type="component" value="Unassembled WGS sequence"/>
</dbReference>
<dbReference type="EMBL" id="QUWK01000001">
    <property type="protein sequence ID" value="RFU96036.1"/>
    <property type="molecule type" value="Genomic_DNA"/>
</dbReference>
<dbReference type="CDD" id="cd01048">
    <property type="entry name" value="Ferritin_like_AB2"/>
    <property type="match status" value="1"/>
</dbReference>
<evidence type="ECO:0000256" key="1">
    <source>
        <dbReference type="SAM" id="SignalP"/>
    </source>
</evidence>
<evidence type="ECO:0000313" key="3">
    <source>
        <dbReference type="EMBL" id="RFU96036.1"/>
    </source>
</evidence>
<comment type="caution">
    <text evidence="3">The sequence shown here is derived from an EMBL/GenBank/DDBJ whole genome shotgun (WGS) entry which is preliminary data.</text>
</comment>
<reference evidence="4" key="1">
    <citation type="submission" date="2018-08" db="EMBL/GenBank/DDBJ databases">
        <authorList>
            <person name="Grouzdev D.S."/>
            <person name="Krutkina M.S."/>
        </authorList>
    </citation>
    <scope>NUCLEOTIDE SEQUENCE [LARGE SCALE GENOMIC DNA]</scope>
    <source>
        <strain evidence="4">4-11</strain>
    </source>
</reference>
<feature type="domain" description="DUF2202" evidence="2">
    <location>
        <begin position="41"/>
        <end position="197"/>
    </location>
</feature>
<gene>
    <name evidence="3" type="ORF">DYP60_00150</name>
</gene>
<protein>
    <submittedName>
        <fullName evidence="3">DUF2202 domain-containing protein</fullName>
    </submittedName>
</protein>